<dbReference type="AlphaFoldDB" id="A0AAE2C754"/>
<evidence type="ECO:0000256" key="1">
    <source>
        <dbReference type="SAM" id="MobiDB-lite"/>
    </source>
</evidence>
<organism evidence="2 3">
    <name type="scientific">Sesamum angolense</name>
    <dbReference type="NCBI Taxonomy" id="2727404"/>
    <lineage>
        <taxon>Eukaryota</taxon>
        <taxon>Viridiplantae</taxon>
        <taxon>Streptophyta</taxon>
        <taxon>Embryophyta</taxon>
        <taxon>Tracheophyta</taxon>
        <taxon>Spermatophyta</taxon>
        <taxon>Magnoliopsida</taxon>
        <taxon>eudicotyledons</taxon>
        <taxon>Gunneridae</taxon>
        <taxon>Pentapetalae</taxon>
        <taxon>asterids</taxon>
        <taxon>lamiids</taxon>
        <taxon>Lamiales</taxon>
        <taxon>Pedaliaceae</taxon>
        <taxon>Sesamum</taxon>
    </lineage>
</organism>
<dbReference type="EMBL" id="JACGWL010000001">
    <property type="protein sequence ID" value="KAK4411483.1"/>
    <property type="molecule type" value="Genomic_DNA"/>
</dbReference>
<feature type="compositionally biased region" description="Basic and acidic residues" evidence="1">
    <location>
        <begin position="57"/>
        <end position="66"/>
    </location>
</feature>
<proteinExistence type="predicted"/>
<evidence type="ECO:0000313" key="2">
    <source>
        <dbReference type="EMBL" id="KAK4411483.1"/>
    </source>
</evidence>
<name>A0AAE2C754_9LAMI</name>
<dbReference type="PANTHER" id="PTHR33978:SF18">
    <property type="entry name" value="OS01G0656300 PROTEIN"/>
    <property type="match status" value="1"/>
</dbReference>
<protein>
    <submittedName>
        <fullName evidence="2">Uncharacterized protein</fullName>
    </submittedName>
</protein>
<keyword evidence="3" id="KW-1185">Reference proteome</keyword>
<reference evidence="2" key="2">
    <citation type="journal article" date="2024" name="Plant">
        <title>Genomic evolution and insights into agronomic trait innovations of Sesamum species.</title>
        <authorList>
            <person name="Miao H."/>
            <person name="Wang L."/>
            <person name="Qu L."/>
            <person name="Liu H."/>
            <person name="Sun Y."/>
            <person name="Le M."/>
            <person name="Wang Q."/>
            <person name="Wei S."/>
            <person name="Zheng Y."/>
            <person name="Lin W."/>
            <person name="Duan Y."/>
            <person name="Cao H."/>
            <person name="Xiong S."/>
            <person name="Wang X."/>
            <person name="Wei L."/>
            <person name="Li C."/>
            <person name="Ma Q."/>
            <person name="Ju M."/>
            <person name="Zhao R."/>
            <person name="Li G."/>
            <person name="Mu C."/>
            <person name="Tian Q."/>
            <person name="Mei H."/>
            <person name="Zhang T."/>
            <person name="Gao T."/>
            <person name="Zhang H."/>
        </authorList>
    </citation>
    <scope>NUCLEOTIDE SEQUENCE</scope>
    <source>
        <strain evidence="2">K16</strain>
    </source>
</reference>
<feature type="region of interest" description="Disordered" evidence="1">
    <location>
        <begin position="53"/>
        <end position="82"/>
    </location>
</feature>
<reference evidence="2" key="1">
    <citation type="submission" date="2020-06" db="EMBL/GenBank/DDBJ databases">
        <authorList>
            <person name="Li T."/>
            <person name="Hu X."/>
            <person name="Zhang T."/>
            <person name="Song X."/>
            <person name="Zhang H."/>
            <person name="Dai N."/>
            <person name="Sheng W."/>
            <person name="Hou X."/>
            <person name="Wei L."/>
        </authorList>
    </citation>
    <scope>NUCLEOTIDE SEQUENCE</scope>
    <source>
        <strain evidence="2">K16</strain>
        <tissue evidence="2">Leaf</tissue>
    </source>
</reference>
<comment type="caution">
    <text evidence="2">The sequence shown here is derived from an EMBL/GenBank/DDBJ whole genome shotgun (WGS) entry which is preliminary data.</text>
</comment>
<evidence type="ECO:0000313" key="3">
    <source>
        <dbReference type="Proteomes" id="UP001289374"/>
    </source>
</evidence>
<sequence length="147" mass="16580">MKRIQESHDEKAINVWDCGSPLYDSYELVAVSHVVERHLMVLPYLSGSRNAATNEISHSDDQKPAGDDIEETTMASSSAGKSSVLSFLRWNKRKLDGESKQKAKRQKKTGFLGFFSVGLVHGRNSSFLKRKCGWLVLTFKVYENKIV</sequence>
<dbReference type="Proteomes" id="UP001289374">
    <property type="component" value="Unassembled WGS sequence"/>
</dbReference>
<accession>A0AAE2C754</accession>
<gene>
    <name evidence="2" type="ORF">Sango_0221300</name>
</gene>
<dbReference type="PANTHER" id="PTHR33978">
    <property type="entry name" value="SERINE/THREONINE-KINASE"/>
    <property type="match status" value="1"/>
</dbReference>